<dbReference type="OrthoDB" id="9804645at2"/>
<dbReference type="GO" id="GO:0005886">
    <property type="term" value="C:plasma membrane"/>
    <property type="evidence" value="ECO:0007669"/>
    <property type="project" value="TreeGrafter"/>
</dbReference>
<dbReference type="InterPro" id="IPR050428">
    <property type="entry name" value="TCS_sensor_his_kinase"/>
</dbReference>
<feature type="transmembrane region" description="Helical" evidence="11">
    <location>
        <begin position="169"/>
        <end position="188"/>
    </location>
</feature>
<dbReference type="SUPFAM" id="SSF55874">
    <property type="entry name" value="ATPase domain of HSP90 chaperone/DNA topoisomerase II/histidine kinase"/>
    <property type="match status" value="1"/>
</dbReference>
<sequence>MIAIGTFTRSSSFRVGALFTLLCIGTMGFILYFWSLASNQTFLREAQAALGAERYAMQAIYETGGETALVARVTERASTAETRNLYGLVRSHRLIAGNLKTLPELVFSPSADSALLELDWAAMTTGAEKSFEGLQQVLVTRVELQNGDELILGRNVDDLHYAQRIGQTFSWAVVSLLLLISVVSFWVARYVVQRINRMAHTADNIMQTGDLSQRLEIDSNWDDLSKLAIVFNRMLATIESSVQSIKTVSDNIAHDLRTPLTRLRNTLSRFPAGEQREQALSEADNLLAMFNGLLRIGQLESEQQRQGFTAIDLDSLIQDVIALYAPLAEEQQLSLTAELQPVPYFADPDLMFQAVANLLDNSLKYAPAGSQIIVTLSLRQDIICIRVEDTGPGMNPNDFHQLTRRFYRADASRSTPGNGLGLSMVEAVVRLHHGRLWFVDNPLLTASGFGATITLPRRSVNAPDCPR</sequence>
<feature type="domain" description="Histidine kinase" evidence="12">
    <location>
        <begin position="251"/>
        <end position="459"/>
    </location>
</feature>
<evidence type="ECO:0000259" key="13">
    <source>
        <dbReference type="PROSITE" id="PS50885"/>
    </source>
</evidence>
<name>A0A3D8MFM3_9ALTE</name>
<dbReference type="Pfam" id="PF02518">
    <property type="entry name" value="HATPase_c"/>
    <property type="match status" value="1"/>
</dbReference>
<organism evidence="14 15">
    <name type="scientific">Alteromonas aestuariivivens</name>
    <dbReference type="NCBI Taxonomy" id="1938339"/>
    <lineage>
        <taxon>Bacteria</taxon>
        <taxon>Pseudomonadati</taxon>
        <taxon>Pseudomonadota</taxon>
        <taxon>Gammaproteobacteria</taxon>
        <taxon>Alteromonadales</taxon>
        <taxon>Alteromonadaceae</taxon>
        <taxon>Alteromonas/Salinimonas group</taxon>
        <taxon>Alteromonas</taxon>
    </lineage>
</organism>
<evidence type="ECO:0000256" key="7">
    <source>
        <dbReference type="ARBA" id="ARBA00022777"/>
    </source>
</evidence>
<evidence type="ECO:0000256" key="4">
    <source>
        <dbReference type="ARBA" id="ARBA00022553"/>
    </source>
</evidence>
<evidence type="ECO:0000256" key="10">
    <source>
        <dbReference type="ARBA" id="ARBA00023136"/>
    </source>
</evidence>
<dbReference type="CDD" id="cd06225">
    <property type="entry name" value="HAMP"/>
    <property type="match status" value="1"/>
</dbReference>
<evidence type="ECO:0000256" key="6">
    <source>
        <dbReference type="ARBA" id="ARBA00022692"/>
    </source>
</evidence>
<dbReference type="InterPro" id="IPR003594">
    <property type="entry name" value="HATPase_dom"/>
</dbReference>
<dbReference type="SUPFAM" id="SSF47384">
    <property type="entry name" value="Homodimeric domain of signal transducing histidine kinase"/>
    <property type="match status" value="1"/>
</dbReference>
<dbReference type="PROSITE" id="PS50109">
    <property type="entry name" value="HIS_KIN"/>
    <property type="match status" value="1"/>
</dbReference>
<feature type="transmembrane region" description="Helical" evidence="11">
    <location>
        <begin position="12"/>
        <end position="34"/>
    </location>
</feature>
<dbReference type="PRINTS" id="PR00344">
    <property type="entry name" value="BCTRLSENSOR"/>
</dbReference>
<evidence type="ECO:0000256" key="2">
    <source>
        <dbReference type="ARBA" id="ARBA00004370"/>
    </source>
</evidence>
<dbReference type="Pfam" id="PF00672">
    <property type="entry name" value="HAMP"/>
    <property type="match status" value="1"/>
</dbReference>
<dbReference type="PANTHER" id="PTHR45436">
    <property type="entry name" value="SENSOR HISTIDINE KINASE YKOH"/>
    <property type="match status" value="1"/>
</dbReference>
<dbReference type="EC" id="2.7.13.3" evidence="3"/>
<dbReference type="InterPro" id="IPR004358">
    <property type="entry name" value="Sig_transdc_His_kin-like_C"/>
</dbReference>
<keyword evidence="8 11" id="KW-1133">Transmembrane helix</keyword>
<evidence type="ECO:0000256" key="9">
    <source>
        <dbReference type="ARBA" id="ARBA00023012"/>
    </source>
</evidence>
<dbReference type="Proteomes" id="UP000256561">
    <property type="component" value="Unassembled WGS sequence"/>
</dbReference>
<evidence type="ECO:0000313" key="14">
    <source>
        <dbReference type="EMBL" id="RDV29008.1"/>
    </source>
</evidence>
<dbReference type="InterPro" id="IPR036097">
    <property type="entry name" value="HisK_dim/P_sf"/>
</dbReference>
<evidence type="ECO:0000256" key="5">
    <source>
        <dbReference type="ARBA" id="ARBA00022679"/>
    </source>
</evidence>
<keyword evidence="10 11" id="KW-0472">Membrane</keyword>
<dbReference type="RefSeq" id="WP_115591299.1">
    <property type="nucleotide sequence ID" value="NZ_QRHA01000001.1"/>
</dbReference>
<dbReference type="GO" id="GO:0000155">
    <property type="term" value="F:phosphorelay sensor kinase activity"/>
    <property type="evidence" value="ECO:0007669"/>
    <property type="project" value="InterPro"/>
</dbReference>
<gene>
    <name evidence="14" type="ORF">DXV75_00635</name>
</gene>
<comment type="catalytic activity">
    <reaction evidence="1">
        <text>ATP + protein L-histidine = ADP + protein N-phospho-L-histidine.</text>
        <dbReference type="EC" id="2.7.13.3"/>
    </reaction>
</comment>
<keyword evidence="5" id="KW-0808">Transferase</keyword>
<keyword evidence="15" id="KW-1185">Reference proteome</keyword>
<evidence type="ECO:0000259" key="12">
    <source>
        <dbReference type="PROSITE" id="PS50109"/>
    </source>
</evidence>
<dbReference type="InterPro" id="IPR005467">
    <property type="entry name" value="His_kinase_dom"/>
</dbReference>
<evidence type="ECO:0000256" key="11">
    <source>
        <dbReference type="SAM" id="Phobius"/>
    </source>
</evidence>
<feature type="domain" description="HAMP" evidence="13">
    <location>
        <begin position="189"/>
        <end position="243"/>
    </location>
</feature>
<dbReference type="InterPro" id="IPR003660">
    <property type="entry name" value="HAMP_dom"/>
</dbReference>
<dbReference type="PANTHER" id="PTHR45436:SF8">
    <property type="entry name" value="HISTIDINE KINASE"/>
    <property type="match status" value="1"/>
</dbReference>
<accession>A0A3D8MFM3</accession>
<keyword evidence="7" id="KW-0418">Kinase</keyword>
<keyword evidence="6 11" id="KW-0812">Transmembrane</keyword>
<dbReference type="InterPro" id="IPR003661">
    <property type="entry name" value="HisK_dim/P_dom"/>
</dbReference>
<dbReference type="PROSITE" id="PS50885">
    <property type="entry name" value="HAMP"/>
    <property type="match status" value="1"/>
</dbReference>
<dbReference type="AlphaFoldDB" id="A0A3D8MFM3"/>
<comment type="caution">
    <text evidence="14">The sequence shown here is derived from an EMBL/GenBank/DDBJ whole genome shotgun (WGS) entry which is preliminary data.</text>
</comment>
<evidence type="ECO:0000313" key="15">
    <source>
        <dbReference type="Proteomes" id="UP000256561"/>
    </source>
</evidence>
<proteinExistence type="predicted"/>
<dbReference type="Pfam" id="PF00512">
    <property type="entry name" value="HisKA"/>
    <property type="match status" value="1"/>
</dbReference>
<keyword evidence="4" id="KW-0597">Phosphoprotein</keyword>
<dbReference type="CDD" id="cd00082">
    <property type="entry name" value="HisKA"/>
    <property type="match status" value="1"/>
</dbReference>
<evidence type="ECO:0000256" key="3">
    <source>
        <dbReference type="ARBA" id="ARBA00012438"/>
    </source>
</evidence>
<dbReference type="CDD" id="cd00075">
    <property type="entry name" value="HATPase"/>
    <property type="match status" value="1"/>
</dbReference>
<dbReference type="Gene3D" id="6.10.340.10">
    <property type="match status" value="1"/>
</dbReference>
<dbReference type="Gene3D" id="3.30.565.10">
    <property type="entry name" value="Histidine kinase-like ATPase, C-terminal domain"/>
    <property type="match status" value="1"/>
</dbReference>
<dbReference type="SMART" id="SM00387">
    <property type="entry name" value="HATPase_c"/>
    <property type="match status" value="1"/>
</dbReference>
<dbReference type="EMBL" id="QRHA01000001">
    <property type="protein sequence ID" value="RDV29008.1"/>
    <property type="molecule type" value="Genomic_DNA"/>
</dbReference>
<dbReference type="InterPro" id="IPR036890">
    <property type="entry name" value="HATPase_C_sf"/>
</dbReference>
<dbReference type="SMART" id="SM00388">
    <property type="entry name" value="HisKA"/>
    <property type="match status" value="1"/>
</dbReference>
<reference evidence="15" key="1">
    <citation type="submission" date="2018-08" db="EMBL/GenBank/DDBJ databases">
        <authorList>
            <person name="Zhang J."/>
            <person name="Du Z.-J."/>
        </authorList>
    </citation>
    <scope>NUCLEOTIDE SEQUENCE [LARGE SCALE GENOMIC DNA]</scope>
    <source>
        <strain evidence="15">KCTC 52655</strain>
    </source>
</reference>
<protein>
    <recommendedName>
        <fullName evidence="3">histidine kinase</fullName>
        <ecNumber evidence="3">2.7.13.3</ecNumber>
    </recommendedName>
</protein>
<dbReference type="SMART" id="SM00304">
    <property type="entry name" value="HAMP"/>
    <property type="match status" value="1"/>
</dbReference>
<keyword evidence="9" id="KW-0902">Two-component regulatory system</keyword>
<evidence type="ECO:0000256" key="8">
    <source>
        <dbReference type="ARBA" id="ARBA00022989"/>
    </source>
</evidence>
<evidence type="ECO:0000256" key="1">
    <source>
        <dbReference type="ARBA" id="ARBA00000085"/>
    </source>
</evidence>
<comment type="subcellular location">
    <subcellularLocation>
        <location evidence="2">Membrane</location>
    </subcellularLocation>
</comment>